<dbReference type="InterPro" id="IPR009057">
    <property type="entry name" value="Homeodomain-like_sf"/>
</dbReference>
<dbReference type="SUPFAM" id="SSF52540">
    <property type="entry name" value="P-loop containing nucleoside triphosphate hydrolases"/>
    <property type="match status" value="1"/>
</dbReference>
<dbReference type="PANTHER" id="PTHR32071:SF57">
    <property type="entry name" value="C4-DICARBOXYLATE TRANSPORT TRANSCRIPTIONAL REGULATORY PROTEIN DCTD"/>
    <property type="match status" value="1"/>
</dbReference>
<dbReference type="InterPro" id="IPR003593">
    <property type="entry name" value="AAA+_ATPase"/>
</dbReference>
<dbReference type="SMART" id="SM00382">
    <property type="entry name" value="AAA"/>
    <property type="match status" value="1"/>
</dbReference>
<gene>
    <name evidence="5" type="ORF">SAMN05216313_12822</name>
</gene>
<dbReference type="PANTHER" id="PTHR32071">
    <property type="entry name" value="TRANSCRIPTIONAL REGULATORY PROTEIN"/>
    <property type="match status" value="1"/>
</dbReference>
<feature type="domain" description="Sigma-54 factor interaction" evidence="3">
    <location>
        <begin position="281"/>
        <end position="510"/>
    </location>
</feature>
<dbReference type="SUPFAM" id="SSF55785">
    <property type="entry name" value="PYP-like sensor domain (PAS domain)"/>
    <property type="match status" value="1"/>
</dbReference>
<evidence type="ECO:0000256" key="2">
    <source>
        <dbReference type="ARBA" id="ARBA00022840"/>
    </source>
</evidence>
<dbReference type="InterPro" id="IPR025662">
    <property type="entry name" value="Sigma_54_int_dom_ATP-bd_1"/>
</dbReference>
<sequence>MADDNRMLNGDLSISNMNTEPNDSFSKGIIWEALPCEAVIIDLVGRIVEVNSKYCVRHDRPRQWLIGSDINEIEKNGASLVTMLGNTTETRLMFREEDGLVLQSNIMEQGRTVGAMQLCFRNVDMGNVGDELSYSHISEDINKLFETNWDVIYASDSNGITLEVSSASKTIWGVEAECLIGKSVYELEKKRIYYPSITRMVLESKRRVQAIQTTATGKRLMVLGTPIKDENGNIIRVINTSRLIINENELFKELEETNLLVEGYKREIAYMRNQEQRDAPFIANSVQMRSVADLAMKVSGTDIAVIITGESGVGKEVLANYIHSMSSRKDGPYIKINCGAIPPTLMESEIFGYERGAFTGAERSGKPGIFELANQGTLFLDEIGEIPIMLQSKLLRVLQENELMRVGGTKSISVDVRIIAATNKNLLEEIAKGRFRKDLYYRLNVVDIKIPPLRERKDDILPLSLFFLDKYNHKYHMNRVFSPEIMDVFMAYKWDGNIRELQNTIERMVVLSPQNVIGTESLPEAITSSRRTAAISVDEIIPLREAHQMVEDMLLQMARERYGTTVQMAEALGVDQSTISRKLKKRD</sequence>
<dbReference type="InterPro" id="IPR027417">
    <property type="entry name" value="P-loop_NTPase"/>
</dbReference>
<dbReference type="RefSeq" id="WP_207666207.1">
    <property type="nucleotide sequence ID" value="NZ_CABJCG010000018.1"/>
</dbReference>
<feature type="domain" description="PAS" evidence="4">
    <location>
        <begin position="137"/>
        <end position="187"/>
    </location>
</feature>
<dbReference type="SUPFAM" id="SSF46689">
    <property type="entry name" value="Homeodomain-like"/>
    <property type="match status" value="1"/>
</dbReference>
<evidence type="ECO:0000313" key="6">
    <source>
        <dbReference type="Proteomes" id="UP000198508"/>
    </source>
</evidence>
<evidence type="ECO:0000256" key="1">
    <source>
        <dbReference type="ARBA" id="ARBA00022741"/>
    </source>
</evidence>
<dbReference type="STRING" id="460384.SAMN05216313_12822"/>
<dbReference type="PROSITE" id="PS50045">
    <property type="entry name" value="SIGMA54_INTERACT_4"/>
    <property type="match status" value="1"/>
</dbReference>
<dbReference type="Pfam" id="PF00158">
    <property type="entry name" value="Sigma54_activat"/>
    <property type="match status" value="1"/>
</dbReference>
<evidence type="ECO:0000313" key="5">
    <source>
        <dbReference type="EMBL" id="SEU07202.1"/>
    </source>
</evidence>
<dbReference type="Gene3D" id="1.10.10.60">
    <property type="entry name" value="Homeodomain-like"/>
    <property type="match status" value="1"/>
</dbReference>
<reference evidence="6" key="1">
    <citation type="submission" date="2016-10" db="EMBL/GenBank/DDBJ databases">
        <authorList>
            <person name="Varghese N."/>
            <person name="Submissions S."/>
        </authorList>
    </citation>
    <scope>NUCLEOTIDE SEQUENCE [LARGE SCALE GENOMIC DNA]</scope>
    <source>
        <strain evidence="6">NLAE-zl-G277</strain>
    </source>
</reference>
<dbReference type="GO" id="GO:0005524">
    <property type="term" value="F:ATP binding"/>
    <property type="evidence" value="ECO:0007669"/>
    <property type="project" value="UniProtKB-KW"/>
</dbReference>
<proteinExistence type="predicted"/>
<protein>
    <submittedName>
        <fullName evidence="5">Transcriptional regulator containing PAS, AAA-type ATPase, and DNA-binding Fis domains</fullName>
    </submittedName>
</protein>
<dbReference type="Gene3D" id="1.10.8.60">
    <property type="match status" value="1"/>
</dbReference>
<dbReference type="Gene3D" id="3.40.50.300">
    <property type="entry name" value="P-loop containing nucleotide triphosphate hydrolases"/>
    <property type="match status" value="1"/>
</dbReference>
<accession>A0A1I0JB11</accession>
<dbReference type="EMBL" id="FOIM01000028">
    <property type="protein sequence ID" value="SEU07202.1"/>
    <property type="molecule type" value="Genomic_DNA"/>
</dbReference>
<dbReference type="InterPro" id="IPR000014">
    <property type="entry name" value="PAS"/>
</dbReference>
<dbReference type="GO" id="GO:0006355">
    <property type="term" value="P:regulation of DNA-templated transcription"/>
    <property type="evidence" value="ECO:0007669"/>
    <property type="project" value="InterPro"/>
</dbReference>
<dbReference type="GO" id="GO:0003677">
    <property type="term" value="F:DNA binding"/>
    <property type="evidence" value="ECO:0007669"/>
    <property type="project" value="UniProtKB-KW"/>
</dbReference>
<keyword evidence="6" id="KW-1185">Reference proteome</keyword>
<dbReference type="Pfam" id="PF25601">
    <property type="entry name" value="AAA_lid_14"/>
    <property type="match status" value="1"/>
</dbReference>
<keyword evidence="1" id="KW-0547">Nucleotide-binding</keyword>
<dbReference type="Proteomes" id="UP000198508">
    <property type="component" value="Unassembled WGS sequence"/>
</dbReference>
<dbReference type="PROSITE" id="PS50112">
    <property type="entry name" value="PAS"/>
    <property type="match status" value="1"/>
</dbReference>
<dbReference type="FunFam" id="3.40.50.300:FF:000006">
    <property type="entry name" value="DNA-binding transcriptional regulator NtrC"/>
    <property type="match status" value="1"/>
</dbReference>
<keyword evidence="5" id="KW-0238">DNA-binding</keyword>
<dbReference type="PROSITE" id="PS00675">
    <property type="entry name" value="SIGMA54_INTERACT_1"/>
    <property type="match status" value="1"/>
</dbReference>
<dbReference type="InterPro" id="IPR002078">
    <property type="entry name" value="Sigma_54_int"/>
</dbReference>
<name>A0A1I0JB11_9FIRM</name>
<keyword evidence="2" id="KW-0067">ATP-binding</keyword>
<dbReference type="Gene3D" id="3.30.450.20">
    <property type="entry name" value="PAS domain"/>
    <property type="match status" value="1"/>
</dbReference>
<evidence type="ECO:0000259" key="4">
    <source>
        <dbReference type="PROSITE" id="PS50112"/>
    </source>
</evidence>
<dbReference type="CDD" id="cd00009">
    <property type="entry name" value="AAA"/>
    <property type="match status" value="1"/>
</dbReference>
<dbReference type="InterPro" id="IPR058031">
    <property type="entry name" value="AAA_lid_NorR"/>
</dbReference>
<evidence type="ECO:0000259" key="3">
    <source>
        <dbReference type="PROSITE" id="PS50045"/>
    </source>
</evidence>
<organism evidence="5 6">
    <name type="scientific">Enterocloster lavalensis</name>
    <dbReference type="NCBI Taxonomy" id="460384"/>
    <lineage>
        <taxon>Bacteria</taxon>
        <taxon>Bacillati</taxon>
        <taxon>Bacillota</taxon>
        <taxon>Clostridia</taxon>
        <taxon>Lachnospirales</taxon>
        <taxon>Lachnospiraceae</taxon>
        <taxon>Enterocloster</taxon>
    </lineage>
</organism>
<dbReference type="InterPro" id="IPR035965">
    <property type="entry name" value="PAS-like_dom_sf"/>
</dbReference>
<dbReference type="AlphaFoldDB" id="A0A1I0JB11"/>